<feature type="transmembrane region" description="Helical" evidence="1">
    <location>
        <begin position="5"/>
        <end position="25"/>
    </location>
</feature>
<accession>A0A2I0QUM0</accession>
<name>A0A2I0QUM0_9BACI</name>
<organism evidence="2 3">
    <name type="scientific">Halalkalibacillus sediminis</name>
    <dbReference type="NCBI Taxonomy" id="2018042"/>
    <lineage>
        <taxon>Bacteria</taxon>
        <taxon>Bacillati</taxon>
        <taxon>Bacillota</taxon>
        <taxon>Bacilli</taxon>
        <taxon>Bacillales</taxon>
        <taxon>Bacillaceae</taxon>
        <taxon>Halalkalibacillus</taxon>
    </lineage>
</organism>
<dbReference type="RefSeq" id="WP_101331634.1">
    <property type="nucleotide sequence ID" value="NZ_PJNH01000002.1"/>
</dbReference>
<gene>
    <name evidence="2" type="ORF">CEY16_08890</name>
</gene>
<dbReference type="Proteomes" id="UP000243524">
    <property type="component" value="Unassembled WGS sequence"/>
</dbReference>
<evidence type="ECO:0000256" key="1">
    <source>
        <dbReference type="SAM" id="Phobius"/>
    </source>
</evidence>
<evidence type="ECO:0000313" key="3">
    <source>
        <dbReference type="Proteomes" id="UP000243524"/>
    </source>
</evidence>
<keyword evidence="3" id="KW-1185">Reference proteome</keyword>
<feature type="transmembrane region" description="Helical" evidence="1">
    <location>
        <begin position="97"/>
        <end position="116"/>
    </location>
</feature>
<protein>
    <submittedName>
        <fullName evidence="2">Uncharacterized protein</fullName>
    </submittedName>
</protein>
<evidence type="ECO:0000313" key="2">
    <source>
        <dbReference type="EMBL" id="PKR78026.1"/>
    </source>
</evidence>
<dbReference type="EMBL" id="PJNH01000002">
    <property type="protein sequence ID" value="PKR78026.1"/>
    <property type="molecule type" value="Genomic_DNA"/>
</dbReference>
<dbReference type="AlphaFoldDB" id="A0A2I0QUM0"/>
<feature type="transmembrane region" description="Helical" evidence="1">
    <location>
        <begin position="37"/>
        <end position="58"/>
    </location>
</feature>
<comment type="caution">
    <text evidence="2">The sequence shown here is derived from an EMBL/GenBank/DDBJ whole genome shotgun (WGS) entry which is preliminary data.</text>
</comment>
<proteinExistence type="predicted"/>
<reference evidence="2 3" key="1">
    <citation type="submission" date="2017-06" db="EMBL/GenBank/DDBJ databases">
        <title>the draft geome sequence of Illustriluteabacillus marina B3227.</title>
        <authorList>
            <person name="He R.-H."/>
            <person name="Du Z.-J."/>
        </authorList>
    </citation>
    <scope>NUCLEOTIDE SEQUENCE [LARGE SCALE GENOMIC DNA]</scope>
    <source>
        <strain evidence="2 3">B3227</strain>
    </source>
</reference>
<keyword evidence="1" id="KW-0472">Membrane</keyword>
<keyword evidence="1" id="KW-0812">Transmembrane</keyword>
<keyword evidence="1" id="KW-1133">Transmembrane helix</keyword>
<sequence length="119" mass="13498">MGYILLIINTIIIIFSYWFVTGGYDYLWDFNSTLEEIMLAIIFLAVIYLVFWGMVGVIKKRAPHLFKNTLVWLAVTPNIIVAILLFVNAYYTSLGVYSAFLGLTVLVSVVVIPTLINKI</sequence>
<feature type="transmembrane region" description="Helical" evidence="1">
    <location>
        <begin position="70"/>
        <end position="91"/>
    </location>
</feature>